<dbReference type="GO" id="GO:0051260">
    <property type="term" value="P:protein homooligomerization"/>
    <property type="evidence" value="ECO:0007669"/>
    <property type="project" value="InterPro"/>
</dbReference>
<dbReference type="Gene3D" id="1.10.790.10">
    <property type="entry name" value="Prion/Doppel protein, beta-ribbon domain"/>
    <property type="match status" value="1"/>
</dbReference>
<keyword evidence="3" id="KW-1185">Reference proteome</keyword>
<dbReference type="AlphaFoldDB" id="A0A8T2PTR8"/>
<feature type="region of interest" description="Disordered" evidence="1">
    <location>
        <begin position="344"/>
        <end position="449"/>
    </location>
</feature>
<gene>
    <name evidence="2" type="ORF">JZ751_001424</name>
</gene>
<dbReference type="InterPro" id="IPR036924">
    <property type="entry name" value="Prion/Doppel_b-ribbon_dom_sf"/>
</dbReference>
<protein>
    <recommendedName>
        <fullName evidence="4">Prion protein</fullName>
    </recommendedName>
</protein>
<dbReference type="SUPFAM" id="SSF54098">
    <property type="entry name" value="Prion-like"/>
    <property type="match status" value="1"/>
</dbReference>
<evidence type="ECO:0000256" key="1">
    <source>
        <dbReference type="SAM" id="MobiDB-lite"/>
    </source>
</evidence>
<organism evidence="2 3">
    <name type="scientific">Albula glossodonta</name>
    <name type="common">roundjaw bonefish</name>
    <dbReference type="NCBI Taxonomy" id="121402"/>
    <lineage>
        <taxon>Eukaryota</taxon>
        <taxon>Metazoa</taxon>
        <taxon>Chordata</taxon>
        <taxon>Craniata</taxon>
        <taxon>Vertebrata</taxon>
        <taxon>Euteleostomi</taxon>
        <taxon>Actinopterygii</taxon>
        <taxon>Neopterygii</taxon>
        <taxon>Teleostei</taxon>
        <taxon>Albuliformes</taxon>
        <taxon>Albulidae</taxon>
        <taxon>Albula</taxon>
    </lineage>
</organism>
<reference evidence="2" key="1">
    <citation type="thesis" date="2021" institute="BYU ScholarsArchive" country="Provo, UT, USA">
        <title>Applications of and Algorithms for Genome Assembly and Genomic Analyses with an Emphasis on Marine Teleosts.</title>
        <authorList>
            <person name="Pickett B.D."/>
        </authorList>
    </citation>
    <scope>NUCLEOTIDE SEQUENCE</scope>
    <source>
        <strain evidence="2">HI-2016</strain>
    </source>
</reference>
<evidence type="ECO:0008006" key="4">
    <source>
        <dbReference type="Google" id="ProtNLM"/>
    </source>
</evidence>
<dbReference type="OrthoDB" id="7617494at2759"/>
<evidence type="ECO:0000313" key="2">
    <source>
        <dbReference type="EMBL" id="KAG9354711.1"/>
    </source>
</evidence>
<proteinExistence type="predicted"/>
<comment type="caution">
    <text evidence="2">The sequence shown here is derived from an EMBL/GenBank/DDBJ whole genome shotgun (WGS) entry which is preliminary data.</text>
</comment>
<dbReference type="GO" id="GO:0016020">
    <property type="term" value="C:membrane"/>
    <property type="evidence" value="ECO:0007669"/>
    <property type="project" value="InterPro"/>
</dbReference>
<sequence>MNTTGIFHQTRPTVCGLSRKGKDEATVSRHLAVPGSPPGAGSPQLGQAWRGFQIQPRVGQQKAIWFQQNQHWRVIVTPSLVTTPVSHRLPIRTLEDIHREGTQLGEGTQLQVATRLVATQLVVDTQTSILEESIQVDTQLQEAILLVATQLVVDTPTSGYPAAGGYPVGGGYPGAGGYPARYPNQYGGGAYPGGAAYPGGYAGGYPGGYPNWNPNNQILSPRYGGGYGYGGGGYGMGGSPFSRSVQNMGMGPSIQSKGFGKQAALAAGVGAVAGMAVGYGLGRFPRPHFHFHSPQEEYYYNHYMYRRYGSRSTDTNDYGRDYQFKEPPVSYDNYMDTCMKRTDLLQGQGGSQPQNGPAVPNVQGDDGNTPEAKGLQGDDPNTGESTSTLTTLAPAAADNSTSIATTNSSANTSSTEGSPVKPDPATVAPAPSDGGEKKDGGDGGGDDTVSIMEIGYPELIEQLKARRCVELYMVYSERFLEKQTAERNNNDPTGSGEHQYPLCQGLVLLLTTCFTLSSTFLLQ</sequence>
<feature type="compositionally biased region" description="Low complexity" evidence="1">
    <location>
        <begin position="385"/>
        <end position="415"/>
    </location>
</feature>
<dbReference type="Proteomes" id="UP000824540">
    <property type="component" value="Unassembled WGS sequence"/>
</dbReference>
<accession>A0A8T2PTR8</accession>
<evidence type="ECO:0000313" key="3">
    <source>
        <dbReference type="Proteomes" id="UP000824540"/>
    </source>
</evidence>
<name>A0A8T2PTR8_9TELE</name>
<dbReference type="EMBL" id="JAFBMS010000002">
    <property type="protein sequence ID" value="KAG9354711.1"/>
    <property type="molecule type" value="Genomic_DNA"/>
</dbReference>